<feature type="compositionally biased region" description="Basic and acidic residues" evidence="7">
    <location>
        <begin position="71"/>
        <end position="93"/>
    </location>
</feature>
<reference evidence="8 9" key="1">
    <citation type="journal article" date="2012" name="PLoS Pathog.">
        <title>Diverse lifestyles and strategies of plant pathogenesis encoded in the genomes of eighteen Dothideomycetes fungi.</title>
        <authorList>
            <person name="Ohm R.A."/>
            <person name="Feau N."/>
            <person name="Henrissat B."/>
            <person name="Schoch C.L."/>
            <person name="Horwitz B.A."/>
            <person name="Barry K.W."/>
            <person name="Condon B.J."/>
            <person name="Copeland A.C."/>
            <person name="Dhillon B."/>
            <person name="Glaser F."/>
            <person name="Hesse C.N."/>
            <person name="Kosti I."/>
            <person name="LaButti K."/>
            <person name="Lindquist E.A."/>
            <person name="Lucas S."/>
            <person name="Salamov A.A."/>
            <person name="Bradshaw R.E."/>
            <person name="Ciuffetti L."/>
            <person name="Hamelin R.C."/>
            <person name="Kema G.H.J."/>
            <person name="Lawrence C."/>
            <person name="Scott J.A."/>
            <person name="Spatafora J.W."/>
            <person name="Turgeon B.G."/>
            <person name="de Wit P.J.G.M."/>
            <person name="Zhong S."/>
            <person name="Goodwin S.B."/>
            <person name="Grigoriev I.V."/>
        </authorList>
    </citation>
    <scope>NUCLEOTIDE SEQUENCE [LARGE SCALE GENOMIC DNA]</scope>
    <source>
        <strain evidence="8 9">SO2202</strain>
    </source>
</reference>
<evidence type="ECO:0000256" key="6">
    <source>
        <dbReference type="ARBA" id="ARBA00023242"/>
    </source>
</evidence>
<feature type="compositionally biased region" description="Basic residues" evidence="7">
    <location>
        <begin position="55"/>
        <end position="70"/>
    </location>
</feature>
<dbReference type="HOGENOM" id="CLU_085138_1_0_1"/>
<dbReference type="OrthoDB" id="5304887at2759"/>
<evidence type="ECO:0000256" key="2">
    <source>
        <dbReference type="ARBA" id="ARBA00004496"/>
    </source>
</evidence>
<keyword evidence="3" id="KW-0813">Transport</keyword>
<dbReference type="GO" id="GO:0005730">
    <property type="term" value="C:nucleolus"/>
    <property type="evidence" value="ECO:0007669"/>
    <property type="project" value="TreeGrafter"/>
</dbReference>
<dbReference type="GO" id="GO:0030687">
    <property type="term" value="C:preribosome, large subunit precursor"/>
    <property type="evidence" value="ECO:0007669"/>
    <property type="project" value="TreeGrafter"/>
</dbReference>
<keyword evidence="6" id="KW-0539">Nucleus</keyword>
<dbReference type="InterPro" id="IPR053278">
    <property type="entry name" value="Pre-60S_factor_ECM1"/>
</dbReference>
<dbReference type="PANTHER" id="PTHR28280:SF1">
    <property type="entry name" value="SHUTTLING PRE-60S FACTOR ECM1"/>
    <property type="match status" value="1"/>
</dbReference>
<dbReference type="AlphaFoldDB" id="M3B5H6"/>
<evidence type="ECO:0000256" key="7">
    <source>
        <dbReference type="SAM" id="MobiDB-lite"/>
    </source>
</evidence>
<dbReference type="InterPro" id="IPR022784">
    <property type="entry name" value="Ribosome_bgen_Alb1"/>
</dbReference>
<dbReference type="GeneID" id="27901171"/>
<keyword evidence="4" id="KW-0963">Cytoplasm</keyword>
<comment type="subcellular location">
    <subcellularLocation>
        <location evidence="2">Cytoplasm</location>
    </subcellularLocation>
    <subcellularLocation>
        <location evidence="1">Nucleus</location>
    </subcellularLocation>
</comment>
<evidence type="ECO:0000256" key="5">
    <source>
        <dbReference type="ARBA" id="ARBA00022517"/>
    </source>
</evidence>
<dbReference type="Proteomes" id="UP000016931">
    <property type="component" value="Unassembled WGS sequence"/>
</dbReference>
<dbReference type="EMBL" id="KB456261">
    <property type="protein sequence ID" value="EMF15032.1"/>
    <property type="molecule type" value="Genomic_DNA"/>
</dbReference>
<feature type="compositionally biased region" description="Basic and acidic residues" evidence="7">
    <location>
        <begin position="20"/>
        <end position="43"/>
    </location>
</feature>
<evidence type="ECO:0000313" key="9">
    <source>
        <dbReference type="Proteomes" id="UP000016931"/>
    </source>
</evidence>
<feature type="region of interest" description="Disordered" evidence="7">
    <location>
        <begin position="122"/>
        <end position="191"/>
    </location>
</feature>
<keyword evidence="5" id="KW-0690">Ribosome biogenesis</keyword>
<dbReference type="PANTHER" id="PTHR28280">
    <property type="entry name" value="SHUTTLING PRE-60S FACTOR ECM1"/>
    <property type="match status" value="1"/>
</dbReference>
<dbReference type="GO" id="GO:0005737">
    <property type="term" value="C:cytoplasm"/>
    <property type="evidence" value="ECO:0007669"/>
    <property type="project" value="UniProtKB-SubCell"/>
</dbReference>
<evidence type="ECO:0000256" key="3">
    <source>
        <dbReference type="ARBA" id="ARBA00022448"/>
    </source>
</evidence>
<proteinExistence type="predicted"/>
<dbReference type="GO" id="GO:0000055">
    <property type="term" value="P:ribosomal large subunit export from nucleus"/>
    <property type="evidence" value="ECO:0007669"/>
    <property type="project" value="TreeGrafter"/>
</dbReference>
<evidence type="ECO:0000313" key="8">
    <source>
        <dbReference type="EMBL" id="EMF15032.1"/>
    </source>
</evidence>
<dbReference type="OMA" id="DWEDTNR"/>
<dbReference type="eggNOG" id="ENOG502SC3P">
    <property type="taxonomic scope" value="Eukaryota"/>
</dbReference>
<feature type="region of interest" description="Disordered" evidence="7">
    <location>
        <begin position="1"/>
        <end position="104"/>
    </location>
</feature>
<gene>
    <name evidence="8" type="ORF">SEPMUDRAFT_147020</name>
</gene>
<evidence type="ECO:0000256" key="1">
    <source>
        <dbReference type="ARBA" id="ARBA00004123"/>
    </source>
</evidence>
<evidence type="ECO:0000256" key="4">
    <source>
        <dbReference type="ARBA" id="ARBA00022490"/>
    </source>
</evidence>
<sequence length="191" mass="21159">MKVPKVNKKGVSVRSRAARRGAEPARADLESIKPPKEETDYKPWLHNPQNAGIQKKQKKKQLTTAQKKRQEKALEKADAITSKHEKKVEDSKKRSARTQARAKQWEELNDKLEADKVAREEAKKAVKSKSTHSTTAALTERIGDEVMPDLEATLPVGSTGATEDLAMPTAPEGAPEWASQHAQTGDFDEIT</sequence>
<dbReference type="RefSeq" id="XP_016763153.1">
    <property type="nucleotide sequence ID" value="XM_016904034.1"/>
</dbReference>
<protein>
    <submittedName>
        <fullName evidence="8">Uncharacterized protein</fullName>
    </submittedName>
</protein>
<name>M3B5H6_SPHMS</name>
<keyword evidence="9" id="KW-1185">Reference proteome</keyword>
<accession>M3B5H6</accession>
<dbReference type="Pfam" id="PF09135">
    <property type="entry name" value="Alb1"/>
    <property type="match status" value="1"/>
</dbReference>
<organism evidence="8 9">
    <name type="scientific">Sphaerulina musiva (strain SO2202)</name>
    <name type="common">Poplar stem canker fungus</name>
    <name type="synonym">Septoria musiva</name>
    <dbReference type="NCBI Taxonomy" id="692275"/>
    <lineage>
        <taxon>Eukaryota</taxon>
        <taxon>Fungi</taxon>
        <taxon>Dikarya</taxon>
        <taxon>Ascomycota</taxon>
        <taxon>Pezizomycotina</taxon>
        <taxon>Dothideomycetes</taxon>
        <taxon>Dothideomycetidae</taxon>
        <taxon>Mycosphaerellales</taxon>
        <taxon>Mycosphaerellaceae</taxon>
        <taxon>Sphaerulina</taxon>
    </lineage>
</organism>